<dbReference type="RefSeq" id="WP_085837946.1">
    <property type="nucleotide sequence ID" value="NZ_FWFS01000013.1"/>
</dbReference>
<keyword evidence="3" id="KW-1185">Reference proteome</keyword>
<evidence type="ECO:0000313" key="2">
    <source>
        <dbReference type="EMBL" id="SLN67476.1"/>
    </source>
</evidence>
<accession>A0A1Y5TMD2</accession>
<dbReference type="EMBL" id="FWFS01000013">
    <property type="protein sequence ID" value="SLN67476.1"/>
    <property type="molecule type" value="Genomic_DNA"/>
</dbReference>
<keyword evidence="1" id="KW-0472">Membrane</keyword>
<evidence type="ECO:0000313" key="3">
    <source>
        <dbReference type="Proteomes" id="UP000193862"/>
    </source>
</evidence>
<keyword evidence="1" id="KW-0812">Transmembrane</keyword>
<organism evidence="2 3">
    <name type="scientific">Aquimixticola soesokkakensis</name>
    <dbReference type="NCBI Taxonomy" id="1519096"/>
    <lineage>
        <taxon>Bacteria</taxon>
        <taxon>Pseudomonadati</taxon>
        <taxon>Pseudomonadota</taxon>
        <taxon>Alphaproteobacteria</taxon>
        <taxon>Rhodobacterales</taxon>
        <taxon>Paracoccaceae</taxon>
        <taxon>Aquimixticola</taxon>
    </lineage>
</organism>
<proteinExistence type="predicted"/>
<gene>
    <name evidence="2" type="ORF">AQS8620_03152</name>
</gene>
<protein>
    <submittedName>
        <fullName evidence="2">Uncharacterized protein</fullName>
    </submittedName>
</protein>
<name>A0A1Y5TMD2_9RHOB</name>
<dbReference type="OrthoDB" id="7822309at2"/>
<evidence type="ECO:0000256" key="1">
    <source>
        <dbReference type="SAM" id="Phobius"/>
    </source>
</evidence>
<keyword evidence="1" id="KW-1133">Transmembrane helix</keyword>
<reference evidence="2 3" key="1">
    <citation type="submission" date="2017-03" db="EMBL/GenBank/DDBJ databases">
        <authorList>
            <person name="Afonso C.L."/>
            <person name="Miller P.J."/>
            <person name="Scott M.A."/>
            <person name="Spackman E."/>
            <person name="Goraichik I."/>
            <person name="Dimitrov K.M."/>
            <person name="Suarez D.L."/>
            <person name="Swayne D.E."/>
        </authorList>
    </citation>
    <scope>NUCLEOTIDE SEQUENCE [LARGE SCALE GENOMIC DNA]</scope>
    <source>
        <strain evidence="2 3">CECT 8620</strain>
    </source>
</reference>
<feature type="transmembrane region" description="Helical" evidence="1">
    <location>
        <begin position="111"/>
        <end position="129"/>
    </location>
</feature>
<dbReference type="Proteomes" id="UP000193862">
    <property type="component" value="Unassembled WGS sequence"/>
</dbReference>
<dbReference type="AlphaFoldDB" id="A0A1Y5TMD2"/>
<sequence length="343" mass="36805">MTALSEYQRLEAVGLWRPNSAEQRREVIVSVGEATLVISEISGRALTHWSLPALGRVTPSEARPALYRPDADGPPEADETLELEDETMIDAIERVRSAIDRTRPRPGRLRGLMLGGVAALALGLAVFWLPGALVRQTVEIVPTVKRAAIGQALLARLRPIAGPACDSVLGARALQRLQTRLLPDGAGTLVVLSQAVQTASHLPGRIYLLNRALVESYEEPDVVAGYILAEDLRANTRDPLEQLLDHAGLWVSLKLLTTGEIAPEVLDDYALSLRDQTPEPVLDSALLARFAAANVRSTPYAYAVDVSGAQTLALIEGDPMQGKDTTPLLADGDWVALQGICGG</sequence>